<reference evidence="1" key="1">
    <citation type="submission" date="2013-02" db="EMBL/GenBank/DDBJ databases">
        <title>Comparative genomics of Borrelia species.</title>
        <authorList>
            <person name="Schwan T.G."/>
            <person name="Raffel S.J."/>
            <person name="Porcella S.F."/>
        </authorList>
    </citation>
    <scope>NUCLEOTIDE SEQUENCE</scope>
    <source>
        <strain evidence="1">DOU</strain>
        <plasmid evidence="1">unnamed</plasmid>
    </source>
</reference>
<geneLocation type="plasmid" evidence="1 2">
    <name>unnamed</name>
</geneLocation>
<dbReference type="EMBL" id="CP004268">
    <property type="protein sequence ID" value="AHH06918.1"/>
    <property type="molecule type" value="Genomic_DNA"/>
</dbReference>
<proteinExistence type="predicted"/>
<dbReference type="Proteomes" id="UP000019337">
    <property type="component" value="Plasmid unnamed"/>
</dbReference>
<protein>
    <submittedName>
        <fullName evidence="1">Uncharacterized protein</fullName>
    </submittedName>
</protein>
<evidence type="ECO:0000313" key="1">
    <source>
        <dbReference type="EMBL" id="AHH06918.1"/>
    </source>
</evidence>
<organism evidence="1 2">
    <name type="scientific">Borrelia crocidurae DOU</name>
    <dbReference type="NCBI Taxonomy" id="1293575"/>
    <lineage>
        <taxon>Bacteria</taxon>
        <taxon>Pseudomonadati</taxon>
        <taxon>Spirochaetota</taxon>
        <taxon>Spirochaetia</taxon>
        <taxon>Spirochaetales</taxon>
        <taxon>Borreliaceae</taxon>
        <taxon>Borrelia</taxon>
    </lineage>
</organism>
<name>W5SJV0_9SPIR</name>
<keyword evidence="1" id="KW-0614">Plasmid</keyword>
<accession>W5SJV0</accession>
<dbReference type="AlphaFoldDB" id="W5SJV0"/>
<keyword evidence="2" id="KW-1185">Reference proteome</keyword>
<evidence type="ECO:0000313" key="2">
    <source>
        <dbReference type="Proteomes" id="UP000019337"/>
    </source>
</evidence>
<sequence>MGQIKTVSVSVDTSTELIGNTWIYC</sequence>
<dbReference type="HOGENOM" id="CLU_3418773_0_0_12"/>
<gene>
    <name evidence="1" type="ORF">BCD_0852</name>
</gene>